<evidence type="ECO:0000313" key="5">
    <source>
        <dbReference type="Proteomes" id="UP000078544"/>
    </source>
</evidence>
<proteinExistence type="predicted"/>
<feature type="signal peptide" evidence="2">
    <location>
        <begin position="1"/>
        <end position="21"/>
    </location>
</feature>
<accession>A0A168EDF7</accession>
<dbReference type="SUPFAM" id="SSF51445">
    <property type="entry name" value="(Trans)glycosidases"/>
    <property type="match status" value="1"/>
</dbReference>
<evidence type="ECO:0000313" key="4">
    <source>
        <dbReference type="EMBL" id="KZZ98684.1"/>
    </source>
</evidence>
<dbReference type="AlphaFoldDB" id="A0A168EDF7"/>
<keyword evidence="5" id="KW-1185">Reference proteome</keyword>
<feature type="domain" description="Asl1-like glycosyl hydrolase catalytic" evidence="3">
    <location>
        <begin position="137"/>
        <end position="371"/>
    </location>
</feature>
<dbReference type="EMBL" id="AZGY01000005">
    <property type="protein sequence ID" value="KZZ98684.1"/>
    <property type="molecule type" value="Genomic_DNA"/>
</dbReference>
<dbReference type="PANTHER" id="PTHR34154:SF10">
    <property type="entry name" value="ASL1-LIKE GLYCOSYL HYDROLASE CATALYTIC DOMAIN-CONTAINING PROTEIN"/>
    <property type="match status" value="1"/>
</dbReference>
<organism evidence="4 5">
    <name type="scientific">Moelleriella libera RCEF 2490</name>
    <dbReference type="NCBI Taxonomy" id="1081109"/>
    <lineage>
        <taxon>Eukaryota</taxon>
        <taxon>Fungi</taxon>
        <taxon>Dikarya</taxon>
        <taxon>Ascomycota</taxon>
        <taxon>Pezizomycotina</taxon>
        <taxon>Sordariomycetes</taxon>
        <taxon>Hypocreomycetidae</taxon>
        <taxon>Hypocreales</taxon>
        <taxon>Clavicipitaceae</taxon>
        <taxon>Moelleriella</taxon>
    </lineage>
</organism>
<comment type="caution">
    <text evidence="4">The sequence shown here is derived from an EMBL/GenBank/DDBJ whole genome shotgun (WGS) entry which is preliminary data.</text>
</comment>
<keyword evidence="2" id="KW-0732">Signal</keyword>
<name>A0A168EDF7_9HYPO</name>
<dbReference type="STRING" id="1081109.A0A168EDF7"/>
<dbReference type="InterPro" id="IPR017853">
    <property type="entry name" value="GH"/>
</dbReference>
<feature type="chain" id="PRO_5007896555" evidence="2">
    <location>
        <begin position="22"/>
        <end position="374"/>
    </location>
</feature>
<keyword evidence="4" id="KW-0378">Hydrolase</keyword>
<reference evidence="4 5" key="1">
    <citation type="journal article" date="2016" name="Genome Biol. Evol.">
        <title>Divergent and convergent evolution of fungal pathogenicity.</title>
        <authorList>
            <person name="Shang Y."/>
            <person name="Xiao G."/>
            <person name="Zheng P."/>
            <person name="Cen K."/>
            <person name="Zhan S."/>
            <person name="Wang C."/>
        </authorList>
    </citation>
    <scope>NUCLEOTIDE SEQUENCE [LARGE SCALE GENOMIC DNA]</scope>
    <source>
        <strain evidence="4 5">RCEF 2490</strain>
    </source>
</reference>
<dbReference type="Proteomes" id="UP000078544">
    <property type="component" value="Unassembled WGS sequence"/>
</dbReference>
<evidence type="ECO:0000256" key="2">
    <source>
        <dbReference type="SAM" id="SignalP"/>
    </source>
</evidence>
<feature type="compositionally biased region" description="Low complexity" evidence="1">
    <location>
        <begin position="110"/>
        <end position="133"/>
    </location>
</feature>
<dbReference type="PANTHER" id="PTHR34154">
    <property type="entry name" value="ALKALI-SENSITIVE LINKAGE PROTEIN 1"/>
    <property type="match status" value="1"/>
</dbReference>
<dbReference type="GO" id="GO:0016787">
    <property type="term" value="F:hydrolase activity"/>
    <property type="evidence" value="ECO:0007669"/>
    <property type="project" value="UniProtKB-KW"/>
</dbReference>
<gene>
    <name evidence="4" type="ORF">AAL_03202</name>
</gene>
<feature type="region of interest" description="Disordered" evidence="1">
    <location>
        <begin position="89"/>
        <end position="133"/>
    </location>
</feature>
<evidence type="ECO:0000256" key="1">
    <source>
        <dbReference type="SAM" id="MobiDB-lite"/>
    </source>
</evidence>
<dbReference type="Gene3D" id="3.20.20.80">
    <property type="entry name" value="Glycosidases"/>
    <property type="match status" value="1"/>
</dbReference>
<evidence type="ECO:0000259" key="3">
    <source>
        <dbReference type="Pfam" id="PF11790"/>
    </source>
</evidence>
<dbReference type="GO" id="GO:0009277">
    <property type="term" value="C:fungal-type cell wall"/>
    <property type="evidence" value="ECO:0007669"/>
    <property type="project" value="TreeGrafter"/>
</dbReference>
<dbReference type="GO" id="GO:0071966">
    <property type="term" value="P:fungal-type cell wall polysaccharide metabolic process"/>
    <property type="evidence" value="ECO:0007669"/>
    <property type="project" value="TreeGrafter"/>
</dbReference>
<feature type="compositionally biased region" description="Low complexity" evidence="1">
    <location>
        <begin position="89"/>
        <end position="100"/>
    </location>
</feature>
<dbReference type="InterPro" id="IPR053183">
    <property type="entry name" value="ASL1"/>
</dbReference>
<dbReference type="OrthoDB" id="43654at2759"/>
<dbReference type="InterPro" id="IPR024655">
    <property type="entry name" value="Asl1_glyco_hydro_catalytic"/>
</dbReference>
<sequence length="374" mass="39384">MYTNKLAALAAALAIVDQVAALNLFRAEHQQEKRQVIVEEIVYVTVTEDGTQPQPTPAAAAAAAPPVKVAVSAPTPVAVDAAPKKDVVPAAKPNSAVPVSWPSPSPSPSPAGNTDKSGGNTGSTGKSGSSPFSGKRGLAYNNAALANIVGDTCKKGACGWAYNWGQYPGSLDSKYSFVPMLWGEQANGNNFASTWASTASKAIANGAKALMSFNEPDIASQANMSPADAARLQGKYMKPYAGQVQIGAPSVSNSNIPGQGLSWLQSFVDQCKGDCSYDFCNVHWYSPVSAMETLFEHIEKAHQICKGKPVWLTEFAPINASPSEAAAFLEKAIPRLEALDYLHAYSYFMVGAEPDQLMSSQTSLNAVGQKYASI</sequence>
<dbReference type="Pfam" id="PF11790">
    <property type="entry name" value="Glyco_hydro_cc"/>
    <property type="match status" value="1"/>
</dbReference>
<protein>
    <submittedName>
        <fullName evidence="4">Glycoside hydrolase, superfamily</fullName>
    </submittedName>
</protein>